<dbReference type="GO" id="GO:0032153">
    <property type="term" value="C:cell division site"/>
    <property type="evidence" value="ECO:0007669"/>
    <property type="project" value="TreeGrafter"/>
</dbReference>
<feature type="transmembrane region" description="Helical" evidence="16">
    <location>
        <begin position="251"/>
        <end position="277"/>
    </location>
</feature>
<feature type="transmembrane region" description="Helical" evidence="16">
    <location>
        <begin position="324"/>
        <end position="344"/>
    </location>
</feature>
<proteinExistence type="inferred from homology"/>
<evidence type="ECO:0000313" key="17">
    <source>
        <dbReference type="EMBL" id="OGM15166.1"/>
    </source>
</evidence>
<keyword evidence="4 16" id="KW-0812">Transmembrane</keyword>
<organism evidence="17 18">
    <name type="scientific">Candidatus Woesebacteria bacterium RBG_16_42_24</name>
    <dbReference type="NCBI Taxonomy" id="1802485"/>
    <lineage>
        <taxon>Bacteria</taxon>
        <taxon>Candidatus Woeseibacteriota</taxon>
    </lineage>
</organism>
<sequence>MKGFSISRRFDYILLFAAIFLVVFGVVNLRSLAPSLFPVYFLYLALAVVAFIIFSHIDFEILSLFSKHLYILSILLLLAPLLIGQVTRGAIRWIPIGPLTIQPAEIVRPLLIIYFANYLTSQKIDLKRFINTLILLTLPAFLILVQPSLGVAILTLVGFIGVVLASEINKKLLLFGGLILIVIVPLAWQALAPYQKARIITFINPGSDPYGAGYNSLQAMISVGSGKLTGRGLGRGVQTQLAFLPERHTDFIFASIAEEMGLVGAGLILVGLFAVFWRISSVISDPRSFAARAYTAGIFLTLFAQTFVHIGMNMGILPITGVPLPLVSGGGSSLLATSISLAIVTSCRKQIQS</sequence>
<gene>
    <name evidence="17" type="ORF">A2V97_00300</name>
</gene>
<evidence type="ECO:0000256" key="4">
    <source>
        <dbReference type="ARBA" id="ARBA00022692"/>
    </source>
</evidence>
<evidence type="ECO:0000256" key="14">
    <source>
        <dbReference type="ARBA" id="ARBA00044770"/>
    </source>
</evidence>
<evidence type="ECO:0000256" key="9">
    <source>
        <dbReference type="ARBA" id="ARBA00032370"/>
    </source>
</evidence>
<evidence type="ECO:0000256" key="6">
    <source>
        <dbReference type="ARBA" id="ARBA00022984"/>
    </source>
</evidence>
<feature type="transmembrane region" description="Helical" evidence="16">
    <location>
        <begin position="289"/>
        <end position="312"/>
    </location>
</feature>
<evidence type="ECO:0000256" key="7">
    <source>
        <dbReference type="ARBA" id="ARBA00022989"/>
    </source>
</evidence>
<feature type="transmembrane region" description="Helical" evidence="16">
    <location>
        <begin position="172"/>
        <end position="191"/>
    </location>
</feature>
<dbReference type="GO" id="GO:0008360">
    <property type="term" value="P:regulation of cell shape"/>
    <property type="evidence" value="ECO:0007669"/>
    <property type="project" value="UniProtKB-KW"/>
</dbReference>
<dbReference type="GO" id="GO:0008955">
    <property type="term" value="F:peptidoglycan glycosyltransferase activity"/>
    <property type="evidence" value="ECO:0007669"/>
    <property type="project" value="UniProtKB-EC"/>
</dbReference>
<evidence type="ECO:0000256" key="8">
    <source>
        <dbReference type="ARBA" id="ARBA00023136"/>
    </source>
</evidence>
<accession>A0A1F7XJG8</accession>
<comment type="caution">
    <text evidence="17">The sequence shown here is derived from an EMBL/GenBank/DDBJ whole genome shotgun (WGS) entry which is preliminary data.</text>
</comment>
<evidence type="ECO:0000256" key="12">
    <source>
        <dbReference type="ARBA" id="ARBA00041185"/>
    </source>
</evidence>
<comment type="catalytic activity">
    <reaction evidence="15">
        <text>[GlcNAc-(1-&gt;4)-Mur2Ac(oyl-L-Ala-gamma-D-Glu-L-Lys-D-Ala-D-Ala)](n)-di-trans,octa-cis-undecaprenyl diphosphate + beta-D-GlcNAc-(1-&gt;4)-Mur2Ac(oyl-L-Ala-gamma-D-Glu-L-Lys-D-Ala-D-Ala)-di-trans,octa-cis-undecaprenyl diphosphate = [GlcNAc-(1-&gt;4)-Mur2Ac(oyl-L-Ala-gamma-D-Glu-L-Lys-D-Ala-D-Ala)](n+1)-di-trans,octa-cis-undecaprenyl diphosphate + di-trans,octa-cis-undecaprenyl diphosphate + H(+)</text>
        <dbReference type="Rhea" id="RHEA:23708"/>
        <dbReference type="Rhea" id="RHEA-COMP:9602"/>
        <dbReference type="Rhea" id="RHEA-COMP:9603"/>
        <dbReference type="ChEBI" id="CHEBI:15378"/>
        <dbReference type="ChEBI" id="CHEBI:58405"/>
        <dbReference type="ChEBI" id="CHEBI:60033"/>
        <dbReference type="ChEBI" id="CHEBI:78435"/>
        <dbReference type="EC" id="2.4.99.28"/>
    </reaction>
</comment>
<name>A0A1F7XJG8_9BACT</name>
<evidence type="ECO:0000256" key="16">
    <source>
        <dbReference type="SAM" id="Phobius"/>
    </source>
</evidence>
<evidence type="ECO:0000256" key="10">
    <source>
        <dbReference type="ARBA" id="ARBA00033270"/>
    </source>
</evidence>
<dbReference type="GO" id="GO:0009252">
    <property type="term" value="P:peptidoglycan biosynthetic process"/>
    <property type="evidence" value="ECO:0007669"/>
    <property type="project" value="UniProtKB-KW"/>
</dbReference>
<keyword evidence="6" id="KW-0573">Peptidoglycan synthesis</keyword>
<dbReference type="EC" id="2.4.99.28" evidence="14"/>
<dbReference type="Proteomes" id="UP000177382">
    <property type="component" value="Unassembled WGS sequence"/>
</dbReference>
<protein>
    <recommendedName>
        <fullName evidence="12">Probable peptidoglycan glycosyltransferase FtsW</fullName>
        <ecNumber evidence="14">2.4.99.28</ecNumber>
    </recommendedName>
    <alternativeName>
        <fullName evidence="13">Cell division protein FtsW</fullName>
    </alternativeName>
    <alternativeName>
        <fullName evidence="10">Cell wall polymerase</fullName>
    </alternativeName>
    <alternativeName>
        <fullName evidence="9">Peptidoglycan polymerase</fullName>
    </alternativeName>
</protein>
<evidence type="ECO:0000256" key="3">
    <source>
        <dbReference type="ARBA" id="ARBA00022679"/>
    </source>
</evidence>
<keyword evidence="2" id="KW-0328">Glycosyltransferase</keyword>
<evidence type="ECO:0000256" key="15">
    <source>
        <dbReference type="ARBA" id="ARBA00049902"/>
    </source>
</evidence>
<keyword evidence="8 16" id="KW-0472">Membrane</keyword>
<evidence type="ECO:0000256" key="1">
    <source>
        <dbReference type="ARBA" id="ARBA00004141"/>
    </source>
</evidence>
<reference evidence="17 18" key="1">
    <citation type="journal article" date="2016" name="Nat. Commun.">
        <title>Thousands of microbial genomes shed light on interconnected biogeochemical processes in an aquifer system.</title>
        <authorList>
            <person name="Anantharaman K."/>
            <person name="Brown C.T."/>
            <person name="Hug L.A."/>
            <person name="Sharon I."/>
            <person name="Castelle C.J."/>
            <person name="Probst A.J."/>
            <person name="Thomas B.C."/>
            <person name="Singh A."/>
            <person name="Wilkins M.J."/>
            <person name="Karaoz U."/>
            <person name="Brodie E.L."/>
            <person name="Williams K.H."/>
            <person name="Hubbard S.S."/>
            <person name="Banfield J.F."/>
        </authorList>
    </citation>
    <scope>NUCLEOTIDE SEQUENCE [LARGE SCALE GENOMIC DNA]</scope>
</reference>
<comment type="similarity">
    <text evidence="11">Belongs to the SEDS family. FtsW subfamily.</text>
</comment>
<dbReference type="STRING" id="1802485.A2V97_00300"/>
<dbReference type="GO" id="GO:0015648">
    <property type="term" value="F:lipid-linked peptidoglycan transporter activity"/>
    <property type="evidence" value="ECO:0007669"/>
    <property type="project" value="TreeGrafter"/>
</dbReference>
<keyword evidence="5" id="KW-0133">Cell shape</keyword>
<keyword evidence="7 16" id="KW-1133">Transmembrane helix</keyword>
<dbReference type="GO" id="GO:0051301">
    <property type="term" value="P:cell division"/>
    <property type="evidence" value="ECO:0007669"/>
    <property type="project" value="InterPro"/>
</dbReference>
<dbReference type="InterPro" id="IPR001182">
    <property type="entry name" value="FtsW/RodA"/>
</dbReference>
<evidence type="ECO:0000256" key="11">
    <source>
        <dbReference type="ARBA" id="ARBA00038053"/>
    </source>
</evidence>
<keyword evidence="3" id="KW-0808">Transferase</keyword>
<dbReference type="PANTHER" id="PTHR30474">
    <property type="entry name" value="CELL CYCLE PROTEIN"/>
    <property type="match status" value="1"/>
</dbReference>
<dbReference type="AlphaFoldDB" id="A0A1F7XJG8"/>
<feature type="transmembrane region" description="Helical" evidence="16">
    <location>
        <begin position="69"/>
        <end position="87"/>
    </location>
</feature>
<feature type="transmembrane region" description="Helical" evidence="16">
    <location>
        <begin position="12"/>
        <end position="33"/>
    </location>
</feature>
<dbReference type="GO" id="GO:0005886">
    <property type="term" value="C:plasma membrane"/>
    <property type="evidence" value="ECO:0007669"/>
    <property type="project" value="TreeGrafter"/>
</dbReference>
<feature type="transmembrane region" description="Helical" evidence="16">
    <location>
        <begin position="39"/>
        <end position="57"/>
    </location>
</feature>
<evidence type="ECO:0000256" key="2">
    <source>
        <dbReference type="ARBA" id="ARBA00022676"/>
    </source>
</evidence>
<dbReference type="Pfam" id="PF01098">
    <property type="entry name" value="FTSW_RODA_SPOVE"/>
    <property type="match status" value="1"/>
</dbReference>
<comment type="subcellular location">
    <subcellularLocation>
        <location evidence="1">Membrane</location>
        <topology evidence="1">Multi-pass membrane protein</topology>
    </subcellularLocation>
</comment>
<evidence type="ECO:0000256" key="5">
    <source>
        <dbReference type="ARBA" id="ARBA00022960"/>
    </source>
</evidence>
<evidence type="ECO:0000313" key="18">
    <source>
        <dbReference type="Proteomes" id="UP000177382"/>
    </source>
</evidence>
<feature type="transmembrane region" description="Helical" evidence="16">
    <location>
        <begin position="149"/>
        <end position="165"/>
    </location>
</feature>
<dbReference type="EMBL" id="MGFX01000007">
    <property type="protein sequence ID" value="OGM15166.1"/>
    <property type="molecule type" value="Genomic_DNA"/>
</dbReference>
<evidence type="ECO:0000256" key="13">
    <source>
        <dbReference type="ARBA" id="ARBA00041418"/>
    </source>
</evidence>
<dbReference type="PANTHER" id="PTHR30474:SF2">
    <property type="entry name" value="PEPTIDOGLYCAN GLYCOSYLTRANSFERASE FTSW-RELATED"/>
    <property type="match status" value="1"/>
</dbReference>